<sequence>GLGGRYFLLLATLPVLLTFGTSLRNLKVFNPRYASGALPAYVVILGEGLAGSSRRRSWILGAALVVPTVLSLGQLAFDPAYAKEDARSASRYLKEHAQPGDLIFVIGTDEPLERYYWRGIRAHPDGITKGDVGYWWDKPETEQKVLFEDLVRAHRRVYVLLLRDHYVDPAGHWRSYLEQVHPPQSRVSFPGVDIWSFDGGAPR</sequence>
<name>A0A956M3K1_UNCEI</name>
<feature type="non-terminal residue" evidence="1">
    <location>
        <position position="1"/>
    </location>
</feature>
<dbReference type="AlphaFoldDB" id="A0A956M3K1"/>
<accession>A0A956M3K1</accession>
<proteinExistence type="predicted"/>
<gene>
    <name evidence="1" type="ORF">KC729_20305</name>
</gene>
<reference evidence="1" key="2">
    <citation type="journal article" date="2021" name="Microbiome">
        <title>Successional dynamics and alternative stable states in a saline activated sludge microbial community over 9 years.</title>
        <authorList>
            <person name="Wang Y."/>
            <person name="Ye J."/>
            <person name="Ju F."/>
            <person name="Liu L."/>
            <person name="Boyd J.A."/>
            <person name="Deng Y."/>
            <person name="Parks D.H."/>
            <person name="Jiang X."/>
            <person name="Yin X."/>
            <person name="Woodcroft B.J."/>
            <person name="Tyson G.W."/>
            <person name="Hugenholtz P."/>
            <person name="Polz M.F."/>
            <person name="Zhang T."/>
        </authorList>
    </citation>
    <scope>NUCLEOTIDE SEQUENCE</scope>
    <source>
        <strain evidence="1">HKST-UBA01</strain>
    </source>
</reference>
<organism evidence="1 2">
    <name type="scientific">Eiseniibacteriota bacterium</name>
    <dbReference type="NCBI Taxonomy" id="2212470"/>
    <lineage>
        <taxon>Bacteria</taxon>
        <taxon>Candidatus Eiseniibacteriota</taxon>
    </lineage>
</organism>
<evidence type="ECO:0000313" key="2">
    <source>
        <dbReference type="Proteomes" id="UP000697710"/>
    </source>
</evidence>
<reference evidence="1" key="1">
    <citation type="submission" date="2020-04" db="EMBL/GenBank/DDBJ databases">
        <authorList>
            <person name="Zhang T."/>
        </authorList>
    </citation>
    <scope>NUCLEOTIDE SEQUENCE</scope>
    <source>
        <strain evidence="1">HKST-UBA01</strain>
    </source>
</reference>
<comment type="caution">
    <text evidence="1">The sequence shown here is derived from an EMBL/GenBank/DDBJ whole genome shotgun (WGS) entry which is preliminary data.</text>
</comment>
<dbReference type="Proteomes" id="UP000697710">
    <property type="component" value="Unassembled WGS sequence"/>
</dbReference>
<evidence type="ECO:0008006" key="3">
    <source>
        <dbReference type="Google" id="ProtNLM"/>
    </source>
</evidence>
<evidence type="ECO:0000313" key="1">
    <source>
        <dbReference type="EMBL" id="MCA9730037.1"/>
    </source>
</evidence>
<protein>
    <recommendedName>
        <fullName evidence="3">Glycosyltransferase family 39 protein</fullName>
    </recommendedName>
</protein>
<dbReference type="EMBL" id="JAGQHR010000955">
    <property type="protein sequence ID" value="MCA9730037.1"/>
    <property type="molecule type" value="Genomic_DNA"/>
</dbReference>